<feature type="transmembrane region" description="Helical" evidence="6">
    <location>
        <begin position="384"/>
        <end position="404"/>
    </location>
</feature>
<dbReference type="GO" id="GO:0005886">
    <property type="term" value="C:plasma membrane"/>
    <property type="evidence" value="ECO:0007669"/>
    <property type="project" value="UniProtKB-SubCell"/>
</dbReference>
<dbReference type="PANTHER" id="PTHR11360">
    <property type="entry name" value="MONOCARBOXYLATE TRANSPORTER"/>
    <property type="match status" value="1"/>
</dbReference>
<dbReference type="Gene3D" id="1.20.1250.20">
    <property type="entry name" value="MFS general substrate transporter like domains"/>
    <property type="match status" value="2"/>
</dbReference>
<keyword evidence="3 6" id="KW-0812">Transmembrane</keyword>
<evidence type="ECO:0000256" key="2">
    <source>
        <dbReference type="ARBA" id="ARBA00022448"/>
    </source>
</evidence>
<feature type="transmembrane region" description="Helical" evidence="6">
    <location>
        <begin position="169"/>
        <end position="190"/>
    </location>
</feature>
<keyword evidence="5 6" id="KW-0472">Membrane</keyword>
<dbReference type="PANTHER" id="PTHR11360:SF284">
    <property type="entry name" value="EG:103B4.3 PROTEIN-RELATED"/>
    <property type="match status" value="1"/>
</dbReference>
<keyword evidence="4 6" id="KW-1133">Transmembrane helix</keyword>
<sequence length="423" mass="45503">MEQKEIKWHTGWLIVVVSAMITCISVGIRFSTGPFFKPIMADLDFSREELSLIIAISLLVYGFGMSLAGALADRFGTRSVLVSGAILVSGSMLWTAFTHSAFHFFVSFGILMSLGLAFTSQVTLTPVVSKWFTRHRGLALTILISGAMAGIGIMTPVSTWLIQIMGWRASFILLAMVLLLLIIPAALFIIRDEVPDAWKVYEAGDTTRKTANPSRSFSIERWTAALHTSAFWQLAFGMFVCGFSMNLLGSHGVPMLTDHGFHEMEASMGIGLIGLVAIGSSIILGMLSDHISRKNILALIYLVRGIGFFMLVSVSSPFGLYATAIIGGLVWAGSTSMSSAILGDLYGIKWVGTLYGLLYLSHQIGAAIGSYLGGWGYETTGSHWVSFGSAGALLLLASLVSFLIPKSIDSLHPATAHVKKANA</sequence>
<dbReference type="CDD" id="cd17355">
    <property type="entry name" value="MFS_YcxA_like"/>
    <property type="match status" value="1"/>
</dbReference>
<evidence type="ECO:0000313" key="9">
    <source>
        <dbReference type="Proteomes" id="UP000196475"/>
    </source>
</evidence>
<keyword evidence="2" id="KW-0813">Transport</keyword>
<feature type="transmembrane region" description="Helical" evidence="6">
    <location>
        <begin position="50"/>
        <end position="72"/>
    </location>
</feature>
<protein>
    <submittedName>
        <fullName evidence="8">MFS transporter</fullName>
    </submittedName>
</protein>
<dbReference type="AlphaFoldDB" id="A0A1Y3PUP8"/>
<proteinExistence type="predicted"/>
<feature type="transmembrane region" description="Helical" evidence="6">
    <location>
        <begin position="137"/>
        <end position="157"/>
    </location>
</feature>
<dbReference type="EMBL" id="LZRT01000055">
    <property type="protein sequence ID" value="OUM88888.1"/>
    <property type="molecule type" value="Genomic_DNA"/>
</dbReference>
<evidence type="ECO:0000256" key="5">
    <source>
        <dbReference type="ARBA" id="ARBA00023136"/>
    </source>
</evidence>
<feature type="transmembrane region" description="Helical" evidence="6">
    <location>
        <begin position="224"/>
        <end position="248"/>
    </location>
</feature>
<dbReference type="Pfam" id="PF07690">
    <property type="entry name" value="MFS_1"/>
    <property type="match status" value="1"/>
</dbReference>
<dbReference type="SUPFAM" id="SSF103473">
    <property type="entry name" value="MFS general substrate transporter"/>
    <property type="match status" value="1"/>
</dbReference>
<dbReference type="InterPro" id="IPR050327">
    <property type="entry name" value="Proton-linked_MCT"/>
</dbReference>
<dbReference type="PROSITE" id="PS50850">
    <property type="entry name" value="MFS"/>
    <property type="match status" value="1"/>
</dbReference>
<evidence type="ECO:0000259" key="7">
    <source>
        <dbReference type="PROSITE" id="PS50850"/>
    </source>
</evidence>
<dbReference type="InterPro" id="IPR011701">
    <property type="entry name" value="MFS"/>
</dbReference>
<feature type="transmembrane region" description="Helical" evidence="6">
    <location>
        <begin position="12"/>
        <end position="30"/>
    </location>
</feature>
<dbReference type="InterPro" id="IPR036259">
    <property type="entry name" value="MFS_trans_sf"/>
</dbReference>
<evidence type="ECO:0000256" key="3">
    <source>
        <dbReference type="ARBA" id="ARBA00022692"/>
    </source>
</evidence>
<feature type="transmembrane region" description="Helical" evidence="6">
    <location>
        <begin position="296"/>
        <end position="314"/>
    </location>
</feature>
<feature type="transmembrane region" description="Helical" evidence="6">
    <location>
        <begin position="354"/>
        <end position="372"/>
    </location>
</feature>
<evidence type="ECO:0000313" key="8">
    <source>
        <dbReference type="EMBL" id="OUM88888.1"/>
    </source>
</evidence>
<evidence type="ECO:0000256" key="4">
    <source>
        <dbReference type="ARBA" id="ARBA00022989"/>
    </source>
</evidence>
<comment type="caution">
    <text evidence="8">The sequence shown here is derived from an EMBL/GenBank/DDBJ whole genome shotgun (WGS) entry which is preliminary data.</text>
</comment>
<evidence type="ECO:0000256" key="1">
    <source>
        <dbReference type="ARBA" id="ARBA00004651"/>
    </source>
</evidence>
<organism evidence="8 9">
    <name type="scientific">Bacillus thermozeamaize</name>
    <dbReference type="NCBI Taxonomy" id="230954"/>
    <lineage>
        <taxon>Bacteria</taxon>
        <taxon>Bacillati</taxon>
        <taxon>Bacillota</taxon>
        <taxon>Bacilli</taxon>
        <taxon>Bacillales</taxon>
        <taxon>Bacillaceae</taxon>
        <taxon>Bacillus</taxon>
    </lineage>
</organism>
<comment type="subcellular location">
    <subcellularLocation>
        <location evidence="1">Cell membrane</location>
        <topology evidence="1">Multi-pass membrane protein</topology>
    </subcellularLocation>
</comment>
<dbReference type="InterPro" id="IPR020846">
    <property type="entry name" value="MFS_dom"/>
</dbReference>
<feature type="transmembrane region" description="Helical" evidence="6">
    <location>
        <begin position="320"/>
        <end position="342"/>
    </location>
</feature>
<accession>A0A1Y3PUP8</accession>
<reference evidence="9" key="1">
    <citation type="submission" date="2016-06" db="EMBL/GenBank/DDBJ databases">
        <authorList>
            <person name="Nascimento L."/>
            <person name="Pereira R.V."/>
            <person name="Martins L.F."/>
            <person name="Quaggio R.B."/>
            <person name="Silva A.M."/>
            <person name="Setubal J.C."/>
        </authorList>
    </citation>
    <scope>NUCLEOTIDE SEQUENCE [LARGE SCALE GENOMIC DNA]</scope>
</reference>
<feature type="domain" description="Major facilitator superfamily (MFS) profile" evidence="7">
    <location>
        <begin position="11"/>
        <end position="409"/>
    </location>
</feature>
<dbReference type="GO" id="GO:0022857">
    <property type="term" value="F:transmembrane transporter activity"/>
    <property type="evidence" value="ECO:0007669"/>
    <property type="project" value="InterPro"/>
</dbReference>
<name>A0A1Y3PUP8_9BACI</name>
<feature type="transmembrane region" description="Helical" evidence="6">
    <location>
        <begin position="103"/>
        <end position="125"/>
    </location>
</feature>
<dbReference type="Proteomes" id="UP000196475">
    <property type="component" value="Unassembled WGS sequence"/>
</dbReference>
<feature type="transmembrane region" description="Helical" evidence="6">
    <location>
        <begin position="79"/>
        <end position="97"/>
    </location>
</feature>
<feature type="transmembrane region" description="Helical" evidence="6">
    <location>
        <begin position="268"/>
        <end position="287"/>
    </location>
</feature>
<evidence type="ECO:0000256" key="6">
    <source>
        <dbReference type="SAM" id="Phobius"/>
    </source>
</evidence>
<gene>
    <name evidence="8" type="ORF">BAA01_16415</name>
</gene>